<dbReference type="GO" id="GO:0004347">
    <property type="term" value="F:glucose-6-phosphate isomerase activity"/>
    <property type="evidence" value="ECO:0007669"/>
    <property type="project" value="UniProtKB-UniRule"/>
</dbReference>
<dbReference type="CDD" id="cd05015">
    <property type="entry name" value="SIS_PGI_1"/>
    <property type="match status" value="1"/>
</dbReference>
<feature type="active site" evidence="8">
    <location>
        <position position="426"/>
    </location>
</feature>
<dbReference type="PANTHER" id="PTHR11469:SF1">
    <property type="entry name" value="GLUCOSE-6-PHOSPHATE ISOMERASE"/>
    <property type="match status" value="1"/>
</dbReference>
<dbReference type="PANTHER" id="PTHR11469">
    <property type="entry name" value="GLUCOSE-6-PHOSPHATE ISOMERASE"/>
    <property type="match status" value="1"/>
</dbReference>
<reference evidence="11" key="2">
    <citation type="submission" date="2021-04" db="EMBL/GenBank/DDBJ databases">
        <title>Brevibacillus composti FJAT-54423, complete genome.</title>
        <authorList>
            <person name="Tang R."/>
        </authorList>
    </citation>
    <scope>NUCLEOTIDE SEQUENCE</scope>
    <source>
        <strain evidence="11">FJAT-54424</strain>
    </source>
</reference>
<evidence type="ECO:0000256" key="9">
    <source>
        <dbReference type="RuleBase" id="RU000612"/>
    </source>
</evidence>
<dbReference type="InterPro" id="IPR046348">
    <property type="entry name" value="SIS_dom_sf"/>
</dbReference>
<dbReference type="GO" id="GO:0097367">
    <property type="term" value="F:carbohydrate derivative binding"/>
    <property type="evidence" value="ECO:0007669"/>
    <property type="project" value="InterPro"/>
</dbReference>
<comment type="similarity">
    <text evidence="2 8 9">Belongs to the GPI family.</text>
</comment>
<comment type="pathway">
    <text evidence="1 8 9">Carbohydrate degradation; glycolysis; D-glyceraldehyde 3-phosphate and glycerone phosphate from D-glucose: step 2/4.</text>
</comment>
<organism evidence="10 12">
    <name type="scientific">Brevibacillus composti</name>
    <dbReference type="NCBI Taxonomy" id="2796470"/>
    <lineage>
        <taxon>Bacteria</taxon>
        <taxon>Bacillati</taxon>
        <taxon>Bacillota</taxon>
        <taxon>Bacilli</taxon>
        <taxon>Bacillales</taxon>
        <taxon>Paenibacillaceae</taxon>
        <taxon>Brevibacillus</taxon>
    </lineage>
</organism>
<evidence type="ECO:0000256" key="3">
    <source>
        <dbReference type="ARBA" id="ARBA00022432"/>
    </source>
</evidence>
<dbReference type="PROSITE" id="PS00765">
    <property type="entry name" value="P_GLUCOSE_ISOMERASE_1"/>
    <property type="match status" value="1"/>
</dbReference>
<dbReference type="Proteomes" id="UP000595847">
    <property type="component" value="Chromosome"/>
</dbReference>
<dbReference type="InterPro" id="IPR001672">
    <property type="entry name" value="G6P_Isomerase"/>
</dbReference>
<dbReference type="Gene3D" id="3.40.50.10490">
    <property type="entry name" value="Glucose-6-phosphate isomerase like protein, domain 1"/>
    <property type="match status" value="2"/>
</dbReference>
<dbReference type="EC" id="5.3.1.9" evidence="8"/>
<comment type="function">
    <text evidence="8">Catalyzes the reversible isomerization of glucose-6-phosphate to fructose-6-phosphate.</text>
</comment>
<dbReference type="UniPathway" id="UPA00138"/>
<evidence type="ECO:0000256" key="2">
    <source>
        <dbReference type="ARBA" id="ARBA00006604"/>
    </source>
</evidence>
<dbReference type="GO" id="GO:0006096">
    <property type="term" value="P:glycolytic process"/>
    <property type="evidence" value="ECO:0007669"/>
    <property type="project" value="UniProtKB-UniRule"/>
</dbReference>
<dbReference type="HAMAP" id="MF_00473">
    <property type="entry name" value="G6P_isomerase"/>
    <property type="match status" value="1"/>
</dbReference>
<dbReference type="InterPro" id="IPR035476">
    <property type="entry name" value="SIS_PGI_1"/>
</dbReference>
<dbReference type="NCBIfam" id="NF010697">
    <property type="entry name" value="PRK14097.1"/>
    <property type="match status" value="1"/>
</dbReference>
<dbReference type="Pfam" id="PF00342">
    <property type="entry name" value="PGI"/>
    <property type="match status" value="1"/>
</dbReference>
<evidence type="ECO:0000313" key="10">
    <source>
        <dbReference type="EMBL" id="QQE73881.1"/>
    </source>
</evidence>
<comment type="pathway">
    <text evidence="8">Carbohydrate biosynthesis; gluconeogenesis.</text>
</comment>
<dbReference type="EMBL" id="CP073708">
    <property type="protein sequence ID" value="QUO40966.1"/>
    <property type="molecule type" value="Genomic_DNA"/>
</dbReference>
<sequence length="463" mass="51625">MNQALRFDYSHACEFIAQHDWDQLAAEVCRAHTQLHLGTGPGSEFRGWLDLPIQLCQPERERIRQAADKIRADSDVLIVIGIGGSYLGAKAALEMLGHHFNNRLPAGRRSGPEIYFVGNNVSSVYLVHLLELLEGKNVSLNVVSKSGTTMEPAIAFRLFRDWMVKKYGQEQARTRIYATTDRKKGALRQLADREGYASFVIPDDVGGRYSILTPVGLLPMAAGGIDIDELLQGAACARERFASPDLDQNPCYQYAAVRNLFYRQGKLIEILVSYEPRFRFFGEWWKQLFAESEGKGGKGLFPVAAEYSADLHSIGQYLQDGQRHLFETVLSVQKSEVDVTIADDPDNLDGLQYLAGKGMEYVRARVLRGAILAHTDGGVPNLLVEIPRMTAYHFGELIYFFEKACAISGYLLGVNPFDQPGVEAYKTNMFALLGRPGFEKRKAELEARIDGNDKNLSDRSGDS</sequence>
<protein>
    <recommendedName>
        <fullName evidence="8">Glucose-6-phosphate isomerase</fullName>
        <shortName evidence="8">GPI</shortName>
        <ecNumber evidence="8">5.3.1.9</ecNumber>
    </recommendedName>
    <alternativeName>
        <fullName evidence="8">Phosphoglucose isomerase</fullName>
        <shortName evidence="8">PGI</shortName>
    </alternativeName>
    <alternativeName>
        <fullName evidence="8">Phosphohexose isomerase</fullName>
        <shortName evidence="8">PHI</shortName>
    </alternativeName>
</protein>
<dbReference type="PRINTS" id="PR00662">
    <property type="entry name" value="G6PISOMERASE"/>
</dbReference>
<dbReference type="SUPFAM" id="SSF53697">
    <property type="entry name" value="SIS domain"/>
    <property type="match status" value="1"/>
</dbReference>
<evidence type="ECO:0000256" key="6">
    <source>
        <dbReference type="ARBA" id="ARBA00023235"/>
    </source>
</evidence>
<dbReference type="PROSITE" id="PS51463">
    <property type="entry name" value="P_GLUCOSE_ISOMERASE_3"/>
    <property type="match status" value="1"/>
</dbReference>
<dbReference type="Proteomes" id="UP000677234">
    <property type="component" value="Chromosome"/>
</dbReference>
<comment type="catalytic activity">
    <reaction evidence="7 8 9">
        <text>alpha-D-glucose 6-phosphate = beta-D-fructose 6-phosphate</text>
        <dbReference type="Rhea" id="RHEA:11816"/>
        <dbReference type="ChEBI" id="CHEBI:57634"/>
        <dbReference type="ChEBI" id="CHEBI:58225"/>
        <dbReference type="EC" id="5.3.1.9"/>
    </reaction>
</comment>
<dbReference type="GO" id="GO:0048029">
    <property type="term" value="F:monosaccharide binding"/>
    <property type="evidence" value="ECO:0007669"/>
    <property type="project" value="TreeGrafter"/>
</dbReference>
<keyword evidence="5 8" id="KW-0324">Glycolysis</keyword>
<gene>
    <name evidence="8" type="primary">pgi</name>
    <name evidence="10" type="ORF">JD108_18775</name>
    <name evidence="11" type="ORF">KDJ56_18715</name>
</gene>
<dbReference type="InterPro" id="IPR018189">
    <property type="entry name" value="Phosphoglucose_isomerase_CS"/>
</dbReference>
<dbReference type="FunFam" id="3.40.50.10490:FF:000015">
    <property type="entry name" value="Glucose-6-phosphate isomerase"/>
    <property type="match status" value="1"/>
</dbReference>
<evidence type="ECO:0000313" key="13">
    <source>
        <dbReference type="Proteomes" id="UP000677234"/>
    </source>
</evidence>
<dbReference type="AlphaFoldDB" id="A0A7T5EJP9"/>
<dbReference type="GO" id="GO:0006094">
    <property type="term" value="P:gluconeogenesis"/>
    <property type="evidence" value="ECO:0007669"/>
    <property type="project" value="UniProtKB-UniRule"/>
</dbReference>
<dbReference type="FunFam" id="3.40.50.10490:FF:000016">
    <property type="entry name" value="Glucose-6-phosphate isomerase"/>
    <property type="match status" value="1"/>
</dbReference>
<evidence type="ECO:0000256" key="7">
    <source>
        <dbReference type="ARBA" id="ARBA00029321"/>
    </source>
</evidence>
<feature type="active site" description="Proton donor" evidence="8">
    <location>
        <position position="291"/>
    </location>
</feature>
<keyword evidence="4 8" id="KW-0963">Cytoplasm</keyword>
<dbReference type="UniPathway" id="UPA00109">
    <property type="reaction ID" value="UER00181"/>
</dbReference>
<name>A0A7T5EJP9_9BACL</name>
<evidence type="ECO:0000256" key="8">
    <source>
        <dbReference type="HAMAP-Rule" id="MF_00473"/>
    </source>
</evidence>
<dbReference type="CDD" id="cd05016">
    <property type="entry name" value="SIS_PGI_2"/>
    <property type="match status" value="1"/>
</dbReference>
<keyword evidence="13" id="KW-1185">Reference proteome</keyword>
<comment type="caution">
    <text evidence="8">Lacks conserved residue(s) required for the propagation of feature annotation.</text>
</comment>
<evidence type="ECO:0000256" key="1">
    <source>
        <dbReference type="ARBA" id="ARBA00004926"/>
    </source>
</evidence>
<dbReference type="InterPro" id="IPR035482">
    <property type="entry name" value="SIS_PGI_2"/>
</dbReference>
<reference evidence="10 12" key="1">
    <citation type="submission" date="2020-12" db="EMBL/GenBank/DDBJ databases">
        <title>strain FJAT-54423T represents a novel species of the genus Brevibacillus.</title>
        <authorList>
            <person name="Tang R."/>
        </authorList>
    </citation>
    <scope>NUCLEOTIDE SEQUENCE [LARGE SCALE GENOMIC DNA]</scope>
    <source>
        <strain evidence="10 12">FJAT-54423</strain>
    </source>
</reference>
<dbReference type="EMBL" id="CP066308">
    <property type="protein sequence ID" value="QQE73881.1"/>
    <property type="molecule type" value="Genomic_DNA"/>
</dbReference>
<evidence type="ECO:0000313" key="12">
    <source>
        <dbReference type="Proteomes" id="UP000595847"/>
    </source>
</evidence>
<evidence type="ECO:0000256" key="4">
    <source>
        <dbReference type="ARBA" id="ARBA00022490"/>
    </source>
</evidence>
<dbReference type="GO" id="GO:0051156">
    <property type="term" value="P:glucose 6-phosphate metabolic process"/>
    <property type="evidence" value="ECO:0007669"/>
    <property type="project" value="TreeGrafter"/>
</dbReference>
<comment type="subcellular location">
    <subcellularLocation>
        <location evidence="8">Cytoplasm</location>
    </subcellularLocation>
</comment>
<accession>A0A7T5EJP9</accession>
<keyword evidence="6 8" id="KW-0413">Isomerase</keyword>
<proteinExistence type="inferred from homology"/>
<dbReference type="GO" id="GO:0005829">
    <property type="term" value="C:cytosol"/>
    <property type="evidence" value="ECO:0007669"/>
    <property type="project" value="TreeGrafter"/>
</dbReference>
<evidence type="ECO:0000256" key="5">
    <source>
        <dbReference type="ARBA" id="ARBA00023152"/>
    </source>
</evidence>
<dbReference type="RefSeq" id="WP_198827479.1">
    <property type="nucleotide sequence ID" value="NZ_CP066308.1"/>
</dbReference>
<keyword evidence="3 8" id="KW-0312">Gluconeogenesis</keyword>
<dbReference type="KEGG" id="bcop:JD108_18775"/>
<evidence type="ECO:0000313" key="11">
    <source>
        <dbReference type="EMBL" id="QUO40966.1"/>
    </source>
</evidence>
<dbReference type="PROSITE" id="PS00174">
    <property type="entry name" value="P_GLUCOSE_ISOMERASE_2"/>
    <property type="match status" value="1"/>
</dbReference>